<evidence type="ECO:0000256" key="8">
    <source>
        <dbReference type="SAM" id="MobiDB-lite"/>
    </source>
</evidence>
<dbReference type="Pfam" id="PF13426">
    <property type="entry name" value="PAS_9"/>
    <property type="match status" value="1"/>
</dbReference>
<evidence type="ECO:0000256" key="5">
    <source>
        <dbReference type="ARBA" id="ARBA00022777"/>
    </source>
</evidence>
<organism evidence="13 14">
    <name type="scientific">Laspinema olomoucense D3b</name>
    <dbReference type="NCBI Taxonomy" id="2953688"/>
    <lineage>
        <taxon>Bacteria</taxon>
        <taxon>Bacillati</taxon>
        <taxon>Cyanobacteriota</taxon>
        <taxon>Cyanophyceae</taxon>
        <taxon>Oscillatoriophycideae</taxon>
        <taxon>Oscillatoriales</taxon>
        <taxon>Laspinemataceae</taxon>
        <taxon>Laspinema</taxon>
        <taxon>Laspinema olomoucense</taxon>
    </lineage>
</organism>
<dbReference type="SMART" id="SM00388">
    <property type="entry name" value="HisKA"/>
    <property type="match status" value="1"/>
</dbReference>
<dbReference type="CDD" id="cd16922">
    <property type="entry name" value="HATPase_EvgS-ArcB-TorS-like"/>
    <property type="match status" value="1"/>
</dbReference>
<dbReference type="SMART" id="SM00387">
    <property type="entry name" value="HATPase_c"/>
    <property type="match status" value="1"/>
</dbReference>
<dbReference type="PANTHER" id="PTHR43547">
    <property type="entry name" value="TWO-COMPONENT HISTIDINE KINASE"/>
    <property type="match status" value="1"/>
</dbReference>
<dbReference type="SMART" id="SM00065">
    <property type="entry name" value="GAF"/>
    <property type="match status" value="1"/>
</dbReference>
<evidence type="ECO:0000259" key="9">
    <source>
        <dbReference type="PROSITE" id="PS50109"/>
    </source>
</evidence>
<dbReference type="PROSITE" id="PS50112">
    <property type="entry name" value="PAS"/>
    <property type="match status" value="4"/>
</dbReference>
<keyword evidence="3 7" id="KW-0597">Phosphoprotein</keyword>
<dbReference type="CDD" id="cd00156">
    <property type="entry name" value="REC"/>
    <property type="match status" value="1"/>
</dbReference>
<keyword evidence="4" id="KW-0808">Transferase</keyword>
<comment type="caution">
    <text evidence="13">The sequence shown here is derived from an EMBL/GenBank/DDBJ whole genome shotgun (WGS) entry which is preliminary data.</text>
</comment>
<feature type="domain" description="PAC" evidence="12">
    <location>
        <begin position="656"/>
        <end position="708"/>
    </location>
</feature>
<dbReference type="NCBIfam" id="TIGR00229">
    <property type="entry name" value="sensory_box"/>
    <property type="match status" value="5"/>
</dbReference>
<evidence type="ECO:0000259" key="10">
    <source>
        <dbReference type="PROSITE" id="PS50110"/>
    </source>
</evidence>
<keyword evidence="5" id="KW-0418">Kinase</keyword>
<dbReference type="SMART" id="SM00448">
    <property type="entry name" value="REC"/>
    <property type="match status" value="2"/>
</dbReference>
<accession>A0ABT2N3G4</accession>
<dbReference type="PRINTS" id="PR00344">
    <property type="entry name" value="BCTRLSENSOR"/>
</dbReference>
<feature type="region of interest" description="Disordered" evidence="8">
    <location>
        <begin position="1384"/>
        <end position="1403"/>
    </location>
</feature>
<dbReference type="Gene3D" id="1.10.287.130">
    <property type="match status" value="1"/>
</dbReference>
<dbReference type="InterPro" id="IPR003018">
    <property type="entry name" value="GAF"/>
</dbReference>
<dbReference type="CDD" id="cd00082">
    <property type="entry name" value="HisKA"/>
    <property type="match status" value="1"/>
</dbReference>
<dbReference type="InterPro" id="IPR000700">
    <property type="entry name" value="PAS-assoc_C"/>
</dbReference>
<feature type="region of interest" description="Disordered" evidence="8">
    <location>
        <begin position="166"/>
        <end position="186"/>
    </location>
</feature>
<keyword evidence="6" id="KW-0902">Two-component regulatory system</keyword>
<dbReference type="PROSITE" id="PS50109">
    <property type="entry name" value="HIS_KIN"/>
    <property type="match status" value="1"/>
</dbReference>
<protein>
    <recommendedName>
        <fullName evidence="2">histidine kinase</fullName>
        <ecNumber evidence="2">2.7.13.3</ecNumber>
    </recommendedName>
</protein>
<dbReference type="Pfam" id="PF02518">
    <property type="entry name" value="HATPase_c"/>
    <property type="match status" value="1"/>
</dbReference>
<reference evidence="13 14" key="1">
    <citation type="journal article" date="2022" name="Front. Microbiol.">
        <title>High genomic differentiation and limited gene flow indicate recent cryptic speciation within the genus Laspinema (cyanobacteria).</title>
        <authorList>
            <person name="Stanojkovic A."/>
            <person name="Skoupy S."/>
            <person name="Skaloud P."/>
            <person name="Dvorak P."/>
        </authorList>
    </citation>
    <scope>NUCLEOTIDE SEQUENCE [LARGE SCALE GENOMIC DNA]</scope>
    <source>
        <strain evidence="13 14">D3b</strain>
    </source>
</reference>
<dbReference type="InterPro" id="IPR003594">
    <property type="entry name" value="HATPase_dom"/>
</dbReference>
<dbReference type="SMART" id="SM00091">
    <property type="entry name" value="PAS"/>
    <property type="match status" value="4"/>
</dbReference>
<dbReference type="PROSITE" id="PS50113">
    <property type="entry name" value="PAC"/>
    <property type="match status" value="4"/>
</dbReference>
<dbReference type="InterPro" id="IPR011006">
    <property type="entry name" value="CheY-like_superfamily"/>
</dbReference>
<dbReference type="Proteomes" id="UP001525961">
    <property type="component" value="Unassembled WGS sequence"/>
</dbReference>
<feature type="compositionally biased region" description="Polar residues" evidence="8">
    <location>
        <begin position="1389"/>
        <end position="1403"/>
    </location>
</feature>
<proteinExistence type="predicted"/>
<feature type="domain" description="PAC" evidence="12">
    <location>
        <begin position="800"/>
        <end position="852"/>
    </location>
</feature>
<dbReference type="SUPFAM" id="SSF55874">
    <property type="entry name" value="ATPase domain of HSP90 chaperone/DNA topoisomerase II/histidine kinase"/>
    <property type="match status" value="1"/>
</dbReference>
<evidence type="ECO:0000256" key="4">
    <source>
        <dbReference type="ARBA" id="ARBA00022679"/>
    </source>
</evidence>
<dbReference type="Pfam" id="PF08448">
    <property type="entry name" value="PAS_4"/>
    <property type="match status" value="2"/>
</dbReference>
<evidence type="ECO:0000256" key="3">
    <source>
        <dbReference type="ARBA" id="ARBA00022553"/>
    </source>
</evidence>
<dbReference type="InterPro" id="IPR000014">
    <property type="entry name" value="PAS"/>
</dbReference>
<dbReference type="SUPFAM" id="SSF55785">
    <property type="entry name" value="PYP-like sensor domain (PAS domain)"/>
    <property type="match status" value="5"/>
</dbReference>
<keyword evidence="14" id="KW-1185">Reference proteome</keyword>
<dbReference type="InterPro" id="IPR003661">
    <property type="entry name" value="HisK_dim/P_dom"/>
</dbReference>
<feature type="modified residue" description="4-aspartylphosphate" evidence="7">
    <location>
        <position position="1461"/>
    </location>
</feature>
<evidence type="ECO:0000259" key="12">
    <source>
        <dbReference type="PROSITE" id="PS50113"/>
    </source>
</evidence>
<dbReference type="InterPro" id="IPR001610">
    <property type="entry name" value="PAC"/>
</dbReference>
<evidence type="ECO:0000259" key="11">
    <source>
        <dbReference type="PROSITE" id="PS50112"/>
    </source>
</evidence>
<dbReference type="PANTHER" id="PTHR43547:SF2">
    <property type="entry name" value="HYBRID SIGNAL TRANSDUCTION HISTIDINE KINASE C"/>
    <property type="match status" value="1"/>
</dbReference>
<dbReference type="Pfam" id="PF00989">
    <property type="entry name" value="PAS"/>
    <property type="match status" value="1"/>
</dbReference>
<dbReference type="PROSITE" id="PS50110">
    <property type="entry name" value="RESPONSE_REGULATORY"/>
    <property type="match status" value="2"/>
</dbReference>
<feature type="domain" description="PAS" evidence="11">
    <location>
        <begin position="454"/>
        <end position="528"/>
    </location>
</feature>
<feature type="domain" description="Response regulatory" evidence="10">
    <location>
        <begin position="1412"/>
        <end position="1530"/>
    </location>
</feature>
<dbReference type="RefSeq" id="WP_261234841.1">
    <property type="nucleotide sequence ID" value="NZ_JAMXFA010000006.1"/>
</dbReference>
<dbReference type="SMART" id="SM00086">
    <property type="entry name" value="PAC"/>
    <property type="match status" value="4"/>
</dbReference>
<dbReference type="Gene3D" id="3.30.450.20">
    <property type="entry name" value="PAS domain"/>
    <property type="match status" value="6"/>
</dbReference>
<dbReference type="InterPro" id="IPR035965">
    <property type="entry name" value="PAS-like_dom_sf"/>
</dbReference>
<dbReference type="Gene3D" id="3.40.50.2300">
    <property type="match status" value="2"/>
</dbReference>
<dbReference type="InterPro" id="IPR029016">
    <property type="entry name" value="GAF-like_dom_sf"/>
</dbReference>
<dbReference type="InterPro" id="IPR013767">
    <property type="entry name" value="PAS_fold"/>
</dbReference>
<evidence type="ECO:0000256" key="7">
    <source>
        <dbReference type="PROSITE-ProRule" id="PRU00169"/>
    </source>
</evidence>
<dbReference type="InterPro" id="IPR004358">
    <property type="entry name" value="Sig_transdc_His_kin-like_C"/>
</dbReference>
<feature type="domain" description="PAS" evidence="11">
    <location>
        <begin position="853"/>
        <end position="923"/>
    </location>
</feature>
<name>A0ABT2N3G4_9CYAN</name>
<feature type="domain" description="PAC" evidence="12">
    <location>
        <begin position="926"/>
        <end position="978"/>
    </location>
</feature>
<dbReference type="Gene3D" id="3.30.565.10">
    <property type="entry name" value="Histidine kinase-like ATPase, C-terminal domain"/>
    <property type="match status" value="1"/>
</dbReference>
<dbReference type="Pfam" id="PF00072">
    <property type="entry name" value="Response_reg"/>
    <property type="match status" value="1"/>
</dbReference>
<evidence type="ECO:0000256" key="1">
    <source>
        <dbReference type="ARBA" id="ARBA00000085"/>
    </source>
</evidence>
<dbReference type="Pfam" id="PF08447">
    <property type="entry name" value="PAS_3"/>
    <property type="match status" value="1"/>
</dbReference>
<sequence>MMEQQPAKRKIRREQLGWTDSAYLDSLSKVCDWSSTALGAIETWGPSWRTAVSLGLASQFPTLIWWGPELVLIYNEAALGWLGDHNHPHYLGKPAAEVLKRETWCILSPMLERVFRSGEGTGTQNCCLLFDRPGSEVVGWFNLSHSPIYDEGNGVCGVLTTAIALPTPRNEPSKNEEKLPESLEVRERESAPPARILLVDDNSVRRDYVESQLVRRGYHVKTAGDRTTALDAARDFSPSAILTDAIVPEIEDLEWVQQLRARVNGKDIPVIRFPLPAIEGESVELTTETDWGPEFLHRSSSIHELLTRVSTHLEIAELDQGPELQGQTRHPFTTAPKKETLTLLESITDGFACFDRQGRYTYINPAGAKLLTHRAENLVGQYVWDVFPESVGSSFYRGYHRALAEGRTIGLEEDYPPLQKRFEVRFYPLEDGLCAYFREQGEGAQSARMELHQERDFLAAVVNAIPNLVVILDRQGRIVGFNQACETTTGYSFAEVQGLYVWDRLVVPEEIESIKRVFQTLRSTVTPNEYINDWVTKDGDRRAIAWSNTVLCDAQGEMEYIIATGIDISDRYAAEAALRQSTERFRIAAENTSDLIYEWDIATGRVEWFGNIDDQLGYEAVPFARTRQAWLDRLHPSDRERVENAIDRHLQTREPFDEEYQIQRADGIYLYWSDRGTALWDEQGQPYKWIGATTDITLRQWAQSEILKLNRTLKRRVKELQTLLKFIPIGIAISEDPHCEKIRFNSVLAHNLGISSPSVPHFNPLPEARTHGFKLYHNGRELAPDELPMRYAAKHQVEVLEFEVDAIHEDGRVIEFLTYAAPILDEDGQTRGTVGAFVDITHRKQIEEALRNSEELYRSLAEALPQMIFLFTLQGKLEYCNPSGVNYIGLSLEQILQRSALEWIHPHDRSEAVAHWRNALTTATGYEIEVRLRSSEGHYRWHILRMNPIAGVGDRLRKWLGTATDIDDRKRSQQQERFLATASSILANSLDYQTTLDSLAHLTVPSIADWCAIDVVDKDGTIERLAVAHMDPAKEELAQELFRRYPPKKDMTTGQLNVLRTGQSELYPHIADSLLVEAALDAEHLRILRELRLHSGMCVPLKARGKTLGTITFVLEAGSRSYDHTDLIMAEKLAHRAAIALDNARLYREAQDANRLKDEFLATLSHELRTPLNSILGWAQILRNRRLSEEKMRLALETLERNARLQFQLIEDLLDVSRIITGKLRLNVTSVSLLKVIEDAIESVRPAAEAKHIQLKTQLDRHAGPVSGDRDRLQQIVWNLLSNAIKFTPPEGCVTVILEQFQTSIQICIVDTGQGIKPEFLPYVFDRFRQADSSSTRAYNGLGLGLAIVRHLTELHGGTVSADSPGLGQGAMFTVELPLMPRCELPEPTESNPLSLQPAQESNAKNSLDGVRVLVVDDEADARGLLTLVLEECGAQVQAAASVRQALMAIPQFYPQVLISDIAMPEEDGYTLIHHIRRMELSEGGYLPAAAVTAYARSEDRTRALKAGYDIHLPKPLDTAELIAVVERLAVRSRHTP</sequence>
<dbReference type="InterPro" id="IPR013656">
    <property type="entry name" value="PAS_4"/>
</dbReference>
<gene>
    <name evidence="13" type="ORF">NG792_05910</name>
</gene>
<dbReference type="Gene3D" id="3.30.450.40">
    <property type="match status" value="1"/>
</dbReference>
<dbReference type="EMBL" id="JAMXFA010000006">
    <property type="protein sequence ID" value="MCT7977233.1"/>
    <property type="molecule type" value="Genomic_DNA"/>
</dbReference>
<dbReference type="InterPro" id="IPR036890">
    <property type="entry name" value="HATPase_C_sf"/>
</dbReference>
<feature type="modified residue" description="4-aspartylphosphate" evidence="7">
    <location>
        <position position="244"/>
    </location>
</feature>
<evidence type="ECO:0000256" key="6">
    <source>
        <dbReference type="ARBA" id="ARBA00023012"/>
    </source>
</evidence>
<dbReference type="InterPro" id="IPR036097">
    <property type="entry name" value="HisK_dim/P_sf"/>
</dbReference>
<evidence type="ECO:0000256" key="2">
    <source>
        <dbReference type="ARBA" id="ARBA00012438"/>
    </source>
</evidence>
<dbReference type="Pfam" id="PF00512">
    <property type="entry name" value="HisKA"/>
    <property type="match status" value="1"/>
</dbReference>
<feature type="domain" description="PAC" evidence="12">
    <location>
        <begin position="524"/>
        <end position="580"/>
    </location>
</feature>
<feature type="compositionally biased region" description="Basic and acidic residues" evidence="8">
    <location>
        <begin position="171"/>
        <end position="186"/>
    </location>
</feature>
<evidence type="ECO:0000313" key="13">
    <source>
        <dbReference type="EMBL" id="MCT7977233.1"/>
    </source>
</evidence>
<dbReference type="Pfam" id="PF01590">
    <property type="entry name" value="GAF"/>
    <property type="match status" value="1"/>
</dbReference>
<dbReference type="InterPro" id="IPR005467">
    <property type="entry name" value="His_kinase_dom"/>
</dbReference>
<feature type="domain" description="Histidine kinase" evidence="9">
    <location>
        <begin position="1163"/>
        <end position="1381"/>
    </location>
</feature>
<dbReference type="InterPro" id="IPR001789">
    <property type="entry name" value="Sig_transdc_resp-reg_receiver"/>
</dbReference>
<dbReference type="CDD" id="cd17580">
    <property type="entry name" value="REC_2_DhkD-like"/>
    <property type="match status" value="1"/>
</dbReference>
<dbReference type="EC" id="2.7.13.3" evidence="2"/>
<dbReference type="SUPFAM" id="SSF52172">
    <property type="entry name" value="CheY-like"/>
    <property type="match status" value="2"/>
</dbReference>
<feature type="domain" description="PAS" evidence="11">
    <location>
        <begin position="336"/>
        <end position="406"/>
    </location>
</feature>
<comment type="catalytic activity">
    <reaction evidence="1">
        <text>ATP + protein L-histidine = ADP + protein N-phospho-L-histidine.</text>
        <dbReference type="EC" id="2.7.13.3"/>
    </reaction>
</comment>
<feature type="domain" description="Response regulatory" evidence="10">
    <location>
        <begin position="195"/>
        <end position="313"/>
    </location>
</feature>
<dbReference type="SUPFAM" id="SSF55781">
    <property type="entry name" value="GAF domain-like"/>
    <property type="match status" value="1"/>
</dbReference>
<evidence type="ECO:0000313" key="14">
    <source>
        <dbReference type="Proteomes" id="UP001525961"/>
    </source>
</evidence>
<dbReference type="CDD" id="cd00130">
    <property type="entry name" value="PAS"/>
    <property type="match status" value="3"/>
</dbReference>
<feature type="domain" description="PAS" evidence="11">
    <location>
        <begin position="581"/>
        <end position="653"/>
    </location>
</feature>
<dbReference type="InterPro" id="IPR013655">
    <property type="entry name" value="PAS_fold_3"/>
</dbReference>
<dbReference type="SUPFAM" id="SSF47384">
    <property type="entry name" value="Homodimeric domain of signal transducing histidine kinase"/>
    <property type="match status" value="1"/>
</dbReference>